<reference evidence="6 7" key="1">
    <citation type="submission" date="2018-02" db="EMBL/GenBank/DDBJ databases">
        <title>Draft genome of wild Prunus yedoensis var. nudiflora.</title>
        <authorList>
            <person name="Baek S."/>
            <person name="Kim J.-H."/>
            <person name="Choi K."/>
            <person name="Kim G.-B."/>
            <person name="Cho A."/>
            <person name="Jang H."/>
            <person name="Shin C.-H."/>
            <person name="Yu H.-J."/>
            <person name="Mun J.-H."/>
        </authorList>
    </citation>
    <scope>NUCLEOTIDE SEQUENCE [LARGE SCALE GENOMIC DNA]</scope>
    <source>
        <strain evidence="7">cv. Jeju island</strain>
        <tissue evidence="6">Leaf</tissue>
    </source>
</reference>
<evidence type="ECO:0000256" key="1">
    <source>
        <dbReference type="ARBA" id="ARBA00022701"/>
    </source>
</evidence>
<dbReference type="AlphaFoldDB" id="A0A314ULP2"/>
<dbReference type="PANTHER" id="PTHR37739">
    <property type="entry name" value="KINESIN-LIKE PROTEIN KIN-12D"/>
    <property type="match status" value="1"/>
</dbReference>
<evidence type="ECO:0000256" key="5">
    <source>
        <dbReference type="ARBA" id="ARBA00023175"/>
    </source>
</evidence>
<proteinExistence type="predicted"/>
<evidence type="ECO:0000256" key="2">
    <source>
        <dbReference type="ARBA" id="ARBA00022741"/>
    </source>
</evidence>
<dbReference type="Proteomes" id="UP000250321">
    <property type="component" value="Unassembled WGS sequence"/>
</dbReference>
<dbReference type="InterPro" id="IPR044986">
    <property type="entry name" value="KIF15/KIN-12"/>
</dbReference>
<comment type="caution">
    <text evidence="6">The sequence shown here is derived from an EMBL/GenBank/DDBJ whole genome shotgun (WGS) entry which is preliminary data.</text>
</comment>
<dbReference type="GO" id="GO:0005874">
    <property type="term" value="C:microtubule"/>
    <property type="evidence" value="ECO:0007669"/>
    <property type="project" value="UniProtKB-KW"/>
</dbReference>
<dbReference type="EMBL" id="PJQY01003384">
    <property type="protein sequence ID" value="PQM37868.1"/>
    <property type="molecule type" value="Genomic_DNA"/>
</dbReference>
<evidence type="ECO:0000256" key="3">
    <source>
        <dbReference type="ARBA" id="ARBA00022840"/>
    </source>
</evidence>
<dbReference type="OrthoDB" id="1742971at2759"/>
<organism evidence="6 7">
    <name type="scientific">Prunus yedoensis var. nudiflora</name>
    <dbReference type="NCBI Taxonomy" id="2094558"/>
    <lineage>
        <taxon>Eukaryota</taxon>
        <taxon>Viridiplantae</taxon>
        <taxon>Streptophyta</taxon>
        <taxon>Embryophyta</taxon>
        <taxon>Tracheophyta</taxon>
        <taxon>Spermatophyta</taxon>
        <taxon>Magnoliopsida</taxon>
        <taxon>eudicotyledons</taxon>
        <taxon>Gunneridae</taxon>
        <taxon>Pentapetalae</taxon>
        <taxon>rosids</taxon>
        <taxon>fabids</taxon>
        <taxon>Rosales</taxon>
        <taxon>Rosaceae</taxon>
        <taxon>Amygdaloideae</taxon>
        <taxon>Amygdaleae</taxon>
        <taxon>Prunus</taxon>
    </lineage>
</organism>
<dbReference type="STRING" id="2094558.A0A314ULP2"/>
<keyword evidence="3" id="KW-0067">ATP-binding</keyword>
<sequence length="177" mass="19624">MHVSLAKPAINSSSDDVSAQICKNFSAPAEQLAASIRNGLEIIGSHRHSSALRRSSFRFSLKPSESRLILPVSKADICNYTADGSESADKSKIQVPKAVEKVLAGAIRREMALEDICAKKTSEIMQLNRLVQQYKHERECNAIIAQTREDKILRLESLMDGVLPTEEFMEEELASHT</sequence>
<protein>
    <submittedName>
        <fullName evidence="6">Kinesin-like protein KIN12B</fullName>
    </submittedName>
</protein>
<name>A0A314ULP2_PRUYE</name>
<keyword evidence="5" id="KW-0505">Motor protein</keyword>
<gene>
    <name evidence="6" type="ORF">Pyn_34969</name>
</gene>
<keyword evidence="7" id="KW-1185">Reference proteome</keyword>
<keyword evidence="1" id="KW-0493">Microtubule</keyword>
<evidence type="ECO:0000313" key="6">
    <source>
        <dbReference type="EMBL" id="PQM37868.1"/>
    </source>
</evidence>
<evidence type="ECO:0000256" key="4">
    <source>
        <dbReference type="ARBA" id="ARBA00023054"/>
    </source>
</evidence>
<keyword evidence="4" id="KW-0175">Coiled coil</keyword>
<dbReference type="GO" id="GO:0005524">
    <property type="term" value="F:ATP binding"/>
    <property type="evidence" value="ECO:0007669"/>
    <property type="project" value="UniProtKB-KW"/>
</dbReference>
<keyword evidence="2" id="KW-0547">Nucleotide-binding</keyword>
<accession>A0A314ULP2</accession>
<dbReference type="PANTHER" id="PTHR37739:SF8">
    <property type="entry name" value="KINESIN-LIKE PROTEIN KIN-12D"/>
    <property type="match status" value="1"/>
</dbReference>
<evidence type="ECO:0000313" key="7">
    <source>
        <dbReference type="Proteomes" id="UP000250321"/>
    </source>
</evidence>